<organism evidence="2 3">
    <name type="scientific">Streptomyces antimycoticus</name>
    <dbReference type="NCBI Taxonomy" id="68175"/>
    <lineage>
        <taxon>Bacteria</taxon>
        <taxon>Bacillati</taxon>
        <taxon>Actinomycetota</taxon>
        <taxon>Actinomycetes</taxon>
        <taxon>Kitasatosporales</taxon>
        <taxon>Streptomycetaceae</taxon>
        <taxon>Streptomyces</taxon>
        <taxon>Streptomyces violaceusniger group</taxon>
    </lineage>
</organism>
<feature type="region of interest" description="Disordered" evidence="1">
    <location>
        <begin position="81"/>
        <end position="121"/>
    </location>
</feature>
<proteinExistence type="predicted"/>
<reference evidence="2 3" key="1">
    <citation type="journal article" date="2020" name="Int. J. Syst. Evol. Microbiol.">
        <title>Reclassification of Streptomyces castelarensis and Streptomyces sporoclivatus as later heterotypic synonyms of Streptomyces antimycoticus.</title>
        <authorList>
            <person name="Komaki H."/>
            <person name="Tamura T."/>
        </authorList>
    </citation>
    <scope>NUCLEOTIDE SEQUENCE [LARGE SCALE GENOMIC DNA]</scope>
    <source>
        <strain evidence="2 3">NBRC 12839</strain>
    </source>
</reference>
<accession>A0A4D4K2Y8</accession>
<evidence type="ECO:0000256" key="1">
    <source>
        <dbReference type="SAM" id="MobiDB-lite"/>
    </source>
</evidence>
<comment type="caution">
    <text evidence="2">The sequence shown here is derived from an EMBL/GenBank/DDBJ whole genome shotgun (WGS) entry which is preliminary data.</text>
</comment>
<sequence length="164" mass="17723">MGLWLVDADTLARSRFVRSALAETTAALVTLERASAAHPGERAWLDAHLPAYRARLADDPVTALLVRAALGRTWLADFLTQTPGEGEPSLEEELARMRATPPPPRAATSRSPSAAPRSRPRCAATICRDGSRICWSGCGRRPYGPPGRAAAGSSRPMWWRAPAR</sequence>
<evidence type="ECO:0000313" key="3">
    <source>
        <dbReference type="Proteomes" id="UP000299290"/>
    </source>
</evidence>
<feature type="compositionally biased region" description="Low complexity" evidence="1">
    <location>
        <begin position="145"/>
        <end position="156"/>
    </location>
</feature>
<dbReference type="Proteomes" id="UP000299290">
    <property type="component" value="Unassembled WGS sequence"/>
</dbReference>
<dbReference type="AlphaFoldDB" id="A0A4D4K2Y8"/>
<gene>
    <name evidence="2" type="ORF">SANT12839_033540</name>
</gene>
<feature type="compositionally biased region" description="Low complexity" evidence="1">
    <location>
        <begin position="106"/>
        <end position="121"/>
    </location>
</feature>
<dbReference type="EMBL" id="BJHV01000001">
    <property type="protein sequence ID" value="GDY42472.1"/>
    <property type="molecule type" value="Genomic_DNA"/>
</dbReference>
<protein>
    <submittedName>
        <fullName evidence="2">Uncharacterized protein</fullName>
    </submittedName>
</protein>
<keyword evidence="3" id="KW-1185">Reference proteome</keyword>
<evidence type="ECO:0000313" key="2">
    <source>
        <dbReference type="EMBL" id="GDY42472.1"/>
    </source>
</evidence>
<name>A0A4D4K2Y8_9ACTN</name>
<feature type="region of interest" description="Disordered" evidence="1">
    <location>
        <begin position="145"/>
        <end position="164"/>
    </location>
</feature>